<comment type="function">
    <text evidence="5">Modulates RecA activity.</text>
</comment>
<dbReference type="GO" id="GO:0006282">
    <property type="term" value="P:regulation of DNA repair"/>
    <property type="evidence" value="ECO:0007669"/>
    <property type="project" value="UniProtKB-UniRule"/>
</dbReference>
<dbReference type="RefSeq" id="WP_006311238.1">
    <property type="nucleotide sequence ID" value="NZ_ARZA01000111.1"/>
</dbReference>
<sequence length="209" mass="24953">MVIITNIEEQKNNTNRVNIYINNGFFMGTFKEVVYKLGLQEGSIVEEEELREIINEELYISAKAKAYQILSKAMQSENQLRYKLINRGYEEHIVDKVIEKLKEYKMLNDTEMAKYLTKSKKRSKKYGKNRIIYDLKRKKIDKKIINKVIEEEVKEEEEYENAVYLAHKKIKKIKDTDKRKIYQKLSYHLSYKGFSYDVIKKAIKEVIGE</sequence>
<evidence type="ECO:0000256" key="5">
    <source>
        <dbReference type="HAMAP-Rule" id="MF_01114"/>
    </source>
</evidence>
<keyword evidence="4 5" id="KW-0963">Cytoplasm</keyword>
<dbReference type="EMBL" id="ARZA01000111">
    <property type="protein sequence ID" value="EOD00826.1"/>
    <property type="molecule type" value="Genomic_DNA"/>
</dbReference>
<dbReference type="STRING" id="1304284.L21TH_1102"/>
<feature type="domain" description="RecX third three-helical" evidence="7">
    <location>
        <begin position="156"/>
        <end position="203"/>
    </location>
</feature>
<comment type="caution">
    <text evidence="9">The sequence shown here is derived from an EMBL/GenBank/DDBJ whole genome shotgun (WGS) entry which is preliminary data.</text>
</comment>
<dbReference type="Proteomes" id="UP000013378">
    <property type="component" value="Unassembled WGS sequence"/>
</dbReference>
<dbReference type="InterPro" id="IPR053926">
    <property type="entry name" value="RecX_HTH_1st"/>
</dbReference>
<feature type="domain" description="RecX first three-helical" evidence="8">
    <location>
        <begin position="62"/>
        <end position="101"/>
    </location>
</feature>
<evidence type="ECO:0000256" key="4">
    <source>
        <dbReference type="ARBA" id="ARBA00022490"/>
    </source>
</evidence>
<dbReference type="eggNOG" id="COG2137">
    <property type="taxonomic scope" value="Bacteria"/>
</dbReference>
<dbReference type="Pfam" id="PF02631">
    <property type="entry name" value="RecX_HTH2"/>
    <property type="match status" value="1"/>
</dbReference>
<accession>R1CQ71</accession>
<dbReference type="GO" id="GO:0005737">
    <property type="term" value="C:cytoplasm"/>
    <property type="evidence" value="ECO:0007669"/>
    <property type="project" value="UniProtKB-SubCell"/>
</dbReference>
<dbReference type="OrthoDB" id="5421057at2"/>
<keyword evidence="10" id="KW-1185">Reference proteome</keyword>
<evidence type="ECO:0000256" key="3">
    <source>
        <dbReference type="ARBA" id="ARBA00018111"/>
    </source>
</evidence>
<reference evidence="9 10" key="1">
    <citation type="journal article" date="2015" name="Geomicrobiol. J.">
        <title>Caldisalinibacter kiritimatiensis gen. nov., sp. nov., a moderately thermohalophilic thiosulfate-reducing bacterium from a hypersaline microbial mat.</title>
        <authorList>
            <person name="Ben Hania W."/>
            <person name="Joseph M."/>
            <person name="Fiebig A."/>
            <person name="Bunk B."/>
            <person name="Klenk H.-P."/>
            <person name="Fardeau M.-L."/>
            <person name="Spring S."/>
        </authorList>
    </citation>
    <scope>NUCLEOTIDE SEQUENCE [LARGE SCALE GENOMIC DNA]</scope>
    <source>
        <strain evidence="9 10">L21-TH-D2</strain>
    </source>
</reference>
<dbReference type="InterPro" id="IPR003783">
    <property type="entry name" value="Regulatory_RecX"/>
</dbReference>
<dbReference type="Gene3D" id="1.10.10.10">
    <property type="entry name" value="Winged helix-like DNA-binding domain superfamily/Winged helix DNA-binding domain"/>
    <property type="match status" value="3"/>
</dbReference>
<organism evidence="9 10">
    <name type="scientific">Caldisalinibacter kiritimatiensis</name>
    <dbReference type="NCBI Taxonomy" id="1304284"/>
    <lineage>
        <taxon>Bacteria</taxon>
        <taxon>Bacillati</taxon>
        <taxon>Bacillota</taxon>
        <taxon>Tissierellia</taxon>
        <taxon>Tissierellales</taxon>
        <taxon>Thermohalobacteraceae</taxon>
        <taxon>Caldisalinibacter</taxon>
    </lineage>
</organism>
<dbReference type="Pfam" id="PF21982">
    <property type="entry name" value="RecX_HTH1"/>
    <property type="match status" value="1"/>
</dbReference>
<dbReference type="AlphaFoldDB" id="R1CQ71"/>
<evidence type="ECO:0000313" key="9">
    <source>
        <dbReference type="EMBL" id="EOD00826.1"/>
    </source>
</evidence>
<proteinExistence type="inferred from homology"/>
<name>R1CQ71_9FIRM</name>
<dbReference type="InterPro" id="IPR036388">
    <property type="entry name" value="WH-like_DNA-bd_sf"/>
</dbReference>
<gene>
    <name evidence="5" type="primary">recX</name>
    <name evidence="9" type="ORF">L21TH_1102</name>
</gene>
<protein>
    <recommendedName>
        <fullName evidence="3 5">Regulatory protein RecX</fullName>
    </recommendedName>
</protein>
<evidence type="ECO:0000313" key="10">
    <source>
        <dbReference type="Proteomes" id="UP000013378"/>
    </source>
</evidence>
<feature type="domain" description="RecX second three-helical" evidence="6">
    <location>
        <begin position="108"/>
        <end position="148"/>
    </location>
</feature>
<dbReference type="PANTHER" id="PTHR33602">
    <property type="entry name" value="REGULATORY PROTEIN RECX FAMILY PROTEIN"/>
    <property type="match status" value="1"/>
</dbReference>
<evidence type="ECO:0000256" key="1">
    <source>
        <dbReference type="ARBA" id="ARBA00004496"/>
    </source>
</evidence>
<evidence type="ECO:0000259" key="8">
    <source>
        <dbReference type="Pfam" id="PF21982"/>
    </source>
</evidence>
<dbReference type="InterPro" id="IPR053925">
    <property type="entry name" value="RecX_HTH_3rd"/>
</dbReference>
<evidence type="ECO:0000256" key="2">
    <source>
        <dbReference type="ARBA" id="ARBA00009695"/>
    </source>
</evidence>
<dbReference type="PANTHER" id="PTHR33602:SF1">
    <property type="entry name" value="REGULATORY PROTEIN RECX FAMILY PROTEIN"/>
    <property type="match status" value="1"/>
</dbReference>
<comment type="subcellular location">
    <subcellularLocation>
        <location evidence="1 5">Cytoplasm</location>
    </subcellularLocation>
</comment>
<evidence type="ECO:0000259" key="7">
    <source>
        <dbReference type="Pfam" id="PF21981"/>
    </source>
</evidence>
<dbReference type="Pfam" id="PF21981">
    <property type="entry name" value="RecX_HTH3"/>
    <property type="match status" value="1"/>
</dbReference>
<dbReference type="HAMAP" id="MF_01114">
    <property type="entry name" value="RecX"/>
    <property type="match status" value="1"/>
</dbReference>
<dbReference type="InterPro" id="IPR053924">
    <property type="entry name" value="RecX_HTH_2nd"/>
</dbReference>
<comment type="similarity">
    <text evidence="2 5">Belongs to the RecX family.</text>
</comment>
<evidence type="ECO:0000259" key="6">
    <source>
        <dbReference type="Pfam" id="PF02631"/>
    </source>
</evidence>